<feature type="region of interest" description="Disordered" evidence="20">
    <location>
        <begin position="719"/>
        <end position="779"/>
    </location>
</feature>
<evidence type="ECO:0000256" key="5">
    <source>
        <dbReference type="ARBA" id="ARBA00022618"/>
    </source>
</evidence>
<dbReference type="SUPFAM" id="SSF117018">
    <property type="entry name" value="ATP-dependent DNA ligase DNA-binding domain"/>
    <property type="match status" value="1"/>
</dbReference>
<dbReference type="GO" id="GO:0003677">
    <property type="term" value="F:DNA binding"/>
    <property type="evidence" value="ECO:0007669"/>
    <property type="project" value="InterPro"/>
</dbReference>
<dbReference type="PANTHER" id="PTHR45674:SF9">
    <property type="entry name" value="DNA LIGASE 3"/>
    <property type="match status" value="1"/>
</dbReference>
<feature type="compositionally biased region" description="Low complexity" evidence="20">
    <location>
        <begin position="770"/>
        <end position="779"/>
    </location>
</feature>
<dbReference type="AlphaFoldDB" id="A0A8S1D043"/>
<dbReference type="Proteomes" id="UP000494165">
    <property type="component" value="Unassembled WGS sequence"/>
</dbReference>
<dbReference type="InterPro" id="IPR012308">
    <property type="entry name" value="DNA_ligase_ATP-dep_N"/>
</dbReference>
<dbReference type="InterPro" id="IPR016059">
    <property type="entry name" value="DNA_ligase_ATP-dep_CS"/>
</dbReference>
<evidence type="ECO:0000256" key="6">
    <source>
        <dbReference type="ARBA" id="ARBA00022705"/>
    </source>
</evidence>
<feature type="domain" description="ATP-dependent DNA ligase family profile" evidence="22">
    <location>
        <begin position="463"/>
        <end position="597"/>
    </location>
</feature>
<evidence type="ECO:0000256" key="17">
    <source>
        <dbReference type="ARBA" id="ARBA00034003"/>
    </source>
</evidence>
<comment type="caution">
    <text evidence="24">The sequence shown here is derived from an EMBL/GenBank/DDBJ whole genome shotgun (WGS) entry which is preliminary data.</text>
</comment>
<dbReference type="PROSITE" id="PS50064">
    <property type="entry name" value="ZF_PARP_2"/>
    <property type="match status" value="1"/>
</dbReference>
<evidence type="ECO:0000256" key="16">
    <source>
        <dbReference type="ARBA" id="ARBA00023306"/>
    </source>
</evidence>
<dbReference type="InterPro" id="IPR012309">
    <property type="entry name" value="DNA_ligase_ATP-dep_C"/>
</dbReference>
<dbReference type="InterPro" id="IPR001357">
    <property type="entry name" value="BRCT_dom"/>
</dbReference>
<feature type="domain" description="BRCT" evidence="23">
    <location>
        <begin position="799"/>
        <end position="884"/>
    </location>
</feature>
<dbReference type="Pfam" id="PF04679">
    <property type="entry name" value="DNA_ligase_A_C"/>
    <property type="match status" value="1"/>
</dbReference>
<dbReference type="Gene3D" id="3.40.50.10190">
    <property type="entry name" value="BRCT domain"/>
    <property type="match status" value="1"/>
</dbReference>
<keyword evidence="10" id="KW-0863">Zinc-finger</keyword>
<dbReference type="SUPFAM" id="SSF52113">
    <property type="entry name" value="BRCT domain"/>
    <property type="match status" value="1"/>
</dbReference>
<dbReference type="FunFam" id="3.30.470.30:FF:000003">
    <property type="entry name" value="DNA ligase"/>
    <property type="match status" value="1"/>
</dbReference>
<dbReference type="InterPro" id="IPR036420">
    <property type="entry name" value="BRCT_dom_sf"/>
</dbReference>
<evidence type="ECO:0000256" key="13">
    <source>
        <dbReference type="ARBA" id="ARBA00023172"/>
    </source>
</evidence>
<dbReference type="GO" id="GO:0003910">
    <property type="term" value="F:DNA ligase (ATP) activity"/>
    <property type="evidence" value="ECO:0007669"/>
    <property type="project" value="UniProtKB-EC"/>
</dbReference>
<dbReference type="FunFam" id="1.10.3260.10:FF:000002">
    <property type="entry name" value="DNA ligase"/>
    <property type="match status" value="1"/>
</dbReference>
<evidence type="ECO:0000256" key="19">
    <source>
        <dbReference type="RuleBase" id="RU004196"/>
    </source>
</evidence>
<dbReference type="Pfam" id="PF00645">
    <property type="entry name" value="zf-PARP"/>
    <property type="match status" value="1"/>
</dbReference>
<dbReference type="PROSITE" id="PS50160">
    <property type="entry name" value="DNA_LIGASE_A3"/>
    <property type="match status" value="1"/>
</dbReference>
<comment type="catalytic activity">
    <reaction evidence="17 18">
        <text>ATP + (deoxyribonucleotide)n-3'-hydroxyl + 5'-phospho-(deoxyribonucleotide)m = (deoxyribonucleotide)n+m + AMP + diphosphate.</text>
        <dbReference type="EC" id="6.5.1.1"/>
    </reaction>
</comment>
<comment type="subcellular location">
    <subcellularLocation>
        <location evidence="2">Nucleus</location>
    </subcellularLocation>
</comment>
<dbReference type="GO" id="GO:0051301">
    <property type="term" value="P:cell division"/>
    <property type="evidence" value="ECO:0007669"/>
    <property type="project" value="UniProtKB-KW"/>
</dbReference>
<dbReference type="GO" id="GO:0071897">
    <property type="term" value="P:DNA biosynthetic process"/>
    <property type="evidence" value="ECO:0007669"/>
    <property type="project" value="InterPro"/>
</dbReference>
<dbReference type="InterPro" id="IPR000977">
    <property type="entry name" value="DNA_ligase_ATP-dep"/>
</dbReference>
<gene>
    <name evidence="24" type="ORF">CLODIP_2_CD00791</name>
</gene>
<feature type="compositionally biased region" description="Polar residues" evidence="20">
    <location>
        <begin position="135"/>
        <end position="146"/>
    </location>
</feature>
<keyword evidence="8 18" id="KW-0547">Nucleotide-binding</keyword>
<keyword evidence="6" id="KW-0235">DNA replication</keyword>
<keyword evidence="9 18" id="KW-0227">DNA damage</keyword>
<evidence type="ECO:0000256" key="12">
    <source>
        <dbReference type="ARBA" id="ARBA00022840"/>
    </source>
</evidence>
<dbReference type="InterPro" id="IPR050191">
    <property type="entry name" value="ATP-dep_DNA_ligase"/>
</dbReference>
<keyword evidence="14 18" id="KW-0234">DNA repair</keyword>
<keyword evidence="11" id="KW-0862">Zinc</keyword>
<keyword evidence="16" id="KW-0131">Cell cycle</keyword>
<dbReference type="GO" id="GO:0006302">
    <property type="term" value="P:double-strand break repair"/>
    <property type="evidence" value="ECO:0007669"/>
    <property type="project" value="TreeGrafter"/>
</dbReference>
<dbReference type="InterPro" id="IPR036599">
    <property type="entry name" value="DNA_ligase_N_sf"/>
</dbReference>
<keyword evidence="13 18" id="KW-0233">DNA recombination</keyword>
<reference evidence="24 25" key="1">
    <citation type="submission" date="2020-04" db="EMBL/GenBank/DDBJ databases">
        <authorList>
            <person name="Alioto T."/>
            <person name="Alioto T."/>
            <person name="Gomez Garrido J."/>
        </authorList>
    </citation>
    <scope>NUCLEOTIDE SEQUENCE [LARGE SCALE GENOMIC DNA]</scope>
</reference>
<dbReference type="Gene3D" id="1.10.3260.10">
    <property type="entry name" value="DNA ligase, ATP-dependent, N-terminal domain"/>
    <property type="match status" value="1"/>
</dbReference>
<evidence type="ECO:0000259" key="23">
    <source>
        <dbReference type="PROSITE" id="PS50172"/>
    </source>
</evidence>
<dbReference type="GO" id="GO:0005524">
    <property type="term" value="F:ATP binding"/>
    <property type="evidence" value="ECO:0007669"/>
    <property type="project" value="UniProtKB-KW"/>
</dbReference>
<dbReference type="GO" id="GO:0070421">
    <property type="term" value="C:DNA ligase III-XRCC1 complex"/>
    <property type="evidence" value="ECO:0007669"/>
    <property type="project" value="TreeGrafter"/>
</dbReference>
<evidence type="ECO:0000256" key="1">
    <source>
        <dbReference type="ARBA" id="ARBA00001946"/>
    </source>
</evidence>
<dbReference type="InterPro" id="IPR012310">
    <property type="entry name" value="DNA_ligase_ATP-dep_cent"/>
</dbReference>
<dbReference type="Pfam" id="PF04675">
    <property type="entry name" value="DNA_ligase_A_N"/>
    <property type="match status" value="1"/>
</dbReference>
<dbReference type="PANTHER" id="PTHR45674">
    <property type="entry name" value="DNA LIGASE 1/3 FAMILY MEMBER"/>
    <property type="match status" value="1"/>
</dbReference>
<evidence type="ECO:0000256" key="2">
    <source>
        <dbReference type="ARBA" id="ARBA00004123"/>
    </source>
</evidence>
<evidence type="ECO:0000256" key="18">
    <source>
        <dbReference type="RuleBase" id="RU000617"/>
    </source>
</evidence>
<evidence type="ECO:0000313" key="25">
    <source>
        <dbReference type="Proteomes" id="UP000494165"/>
    </source>
</evidence>
<evidence type="ECO:0000313" key="24">
    <source>
        <dbReference type="EMBL" id="CAB3374823.1"/>
    </source>
</evidence>
<dbReference type="GO" id="GO:0008270">
    <property type="term" value="F:zinc ion binding"/>
    <property type="evidence" value="ECO:0007669"/>
    <property type="project" value="UniProtKB-KW"/>
</dbReference>
<evidence type="ECO:0000256" key="14">
    <source>
        <dbReference type="ARBA" id="ARBA00023204"/>
    </source>
</evidence>
<evidence type="ECO:0000256" key="9">
    <source>
        <dbReference type="ARBA" id="ARBA00022763"/>
    </source>
</evidence>
<evidence type="ECO:0000256" key="4">
    <source>
        <dbReference type="ARBA" id="ARBA00022598"/>
    </source>
</evidence>
<comment type="similarity">
    <text evidence="3 19">Belongs to the ATP-dependent DNA ligase family.</text>
</comment>
<dbReference type="Gene3D" id="3.30.1490.70">
    <property type="match status" value="1"/>
</dbReference>
<evidence type="ECO:0000259" key="22">
    <source>
        <dbReference type="PROSITE" id="PS50160"/>
    </source>
</evidence>
<dbReference type="GO" id="GO:0006273">
    <property type="term" value="P:lagging strand elongation"/>
    <property type="evidence" value="ECO:0007669"/>
    <property type="project" value="TreeGrafter"/>
</dbReference>
<dbReference type="Gene3D" id="3.30.470.30">
    <property type="entry name" value="DNA ligase/mRNA capping enzyme"/>
    <property type="match status" value="1"/>
</dbReference>
<organism evidence="24 25">
    <name type="scientific">Cloeon dipterum</name>
    <dbReference type="NCBI Taxonomy" id="197152"/>
    <lineage>
        <taxon>Eukaryota</taxon>
        <taxon>Metazoa</taxon>
        <taxon>Ecdysozoa</taxon>
        <taxon>Arthropoda</taxon>
        <taxon>Hexapoda</taxon>
        <taxon>Insecta</taxon>
        <taxon>Pterygota</taxon>
        <taxon>Palaeoptera</taxon>
        <taxon>Ephemeroptera</taxon>
        <taxon>Pisciforma</taxon>
        <taxon>Baetidae</taxon>
        <taxon>Cloeon</taxon>
    </lineage>
</organism>
<keyword evidence="25" id="KW-1185">Reference proteome</keyword>
<dbReference type="Pfam" id="PF16759">
    <property type="entry name" value="LIG3_BRCT"/>
    <property type="match status" value="1"/>
</dbReference>
<keyword evidence="15" id="KW-0539">Nucleus</keyword>
<dbReference type="CDD" id="cd07902">
    <property type="entry name" value="Adenylation_DNA_ligase_III"/>
    <property type="match status" value="1"/>
</dbReference>
<keyword evidence="12 18" id="KW-0067">ATP-binding</keyword>
<proteinExistence type="inferred from homology"/>
<dbReference type="InterPro" id="IPR012340">
    <property type="entry name" value="NA-bd_OB-fold"/>
</dbReference>
<evidence type="ECO:0000256" key="20">
    <source>
        <dbReference type="SAM" id="MobiDB-lite"/>
    </source>
</evidence>
<evidence type="ECO:0000256" key="11">
    <source>
        <dbReference type="ARBA" id="ARBA00022833"/>
    </source>
</evidence>
<dbReference type="EMBL" id="CADEPI010000104">
    <property type="protein sequence ID" value="CAB3374823.1"/>
    <property type="molecule type" value="Genomic_DNA"/>
</dbReference>
<dbReference type="Gene3D" id="2.40.50.140">
    <property type="entry name" value="Nucleic acid-binding proteins"/>
    <property type="match status" value="1"/>
</dbReference>
<feature type="domain" description="PARP-type" evidence="21">
    <location>
        <begin position="6"/>
        <end position="99"/>
    </location>
</feature>
<evidence type="ECO:0000256" key="10">
    <source>
        <dbReference type="ARBA" id="ARBA00022771"/>
    </source>
</evidence>
<dbReference type="Gene3D" id="3.30.1740.10">
    <property type="entry name" value="Zinc finger, PARP-type"/>
    <property type="match status" value="1"/>
</dbReference>
<name>A0A8S1D043_9INSE</name>
<dbReference type="NCBIfam" id="TIGR00574">
    <property type="entry name" value="dnl1"/>
    <property type="match status" value="1"/>
</dbReference>
<keyword evidence="4 18" id="KW-0436">Ligase</keyword>
<evidence type="ECO:0000259" key="21">
    <source>
        <dbReference type="PROSITE" id="PS50064"/>
    </source>
</evidence>
<sequence>MAEKPFAVDRAKTGRAGCKKCKQKIETGSLRIARIQPSPFGGEGSTMKAWHHVPCLFAALAKARATTKKIDDPEEDVEGWNEISDEDRAEIQSQLDDLPQPTTPKQKPSGKAPKSPFPVKSPTSKKSPLKLGVASVSQEQQTSSSAAGKDNSFREFRRVCALIAETSAYTEKTTIVRNFLTKGSSGDGFSGDLLLWIRMLLPMVEKRVYNVQSKQLVKLFSKIFEVDYEEMLEDLEQGDVAATVKNFYEKSKTCLPISKSTLSLQEADKFLEELSEVRSEEEQTQIFKKIVKRCTSNDLQMVIRLIKHDLRINAGPKHILNGVHKDAYEAFQNSRDLKAVVGQSAEASTPLDISFNVMTPCLPMLAEVCKSVDQAMARCPNGMLAEIKYDGERVQVHKTGDAFKYYSRSLKPVMDHKVKHFAKYIPKAFPHGRSLVLDSEVLLMDTVTGKPLPFGTLGVHKKAEFEQASVCLFVFDCLFYNGQSLLDKSISERREILKENMTEVPHRVVFSEAQEICHPSELEKMIAKVLSEGLEGLVLKDLQSKYEPGKRHWLKVKKDYLAGGKMADTADLVPLGAWFGTGSKGGMKSIFLMCCFDPVKKIWLTVTKVHGGFDDKQLEKLQTSLKMKKISKDHELIPAWLHCHRHHAPDFIAIDPEEMPVWEITGAEFTAHDAHTAGISVRFPRVTKVRDDKTYKEATNLNELRTLFKNSRNGTDVSSIFGGDDEDSGSTSSSLSKKDSPAPKKRRIEQFLKTSPKKAAEDIKKDKSKNTNSSCSSGSSDKLFIIPAKLDSRPDFKDPLPDVFVGVSLVLPPWVLKNREELARYFTAYGGEILSPLKAGKATHCLWDPAHPPTSKSAAIPITTSWIINSIRTKKLQPIEHYKPK</sequence>
<dbReference type="PROSITE" id="PS00697">
    <property type="entry name" value="DNA_LIGASE_A1"/>
    <property type="match status" value="1"/>
</dbReference>
<accession>A0A8S1D043</accession>
<feature type="compositionally biased region" description="Low complexity" evidence="20">
    <location>
        <begin position="113"/>
        <end position="130"/>
    </location>
</feature>
<evidence type="ECO:0000256" key="8">
    <source>
        <dbReference type="ARBA" id="ARBA00022741"/>
    </source>
</evidence>
<feature type="compositionally biased region" description="Basic and acidic residues" evidence="20">
    <location>
        <begin position="758"/>
        <end position="769"/>
    </location>
</feature>
<keyword evidence="5" id="KW-0132">Cell division</keyword>
<dbReference type="CDD" id="cd07967">
    <property type="entry name" value="OBF_DNA_ligase_III"/>
    <property type="match status" value="1"/>
</dbReference>
<dbReference type="SUPFAM" id="SSF56091">
    <property type="entry name" value="DNA ligase/mRNA capping enzyme, catalytic domain"/>
    <property type="match status" value="1"/>
</dbReference>
<evidence type="ECO:0000256" key="7">
    <source>
        <dbReference type="ARBA" id="ARBA00022723"/>
    </source>
</evidence>
<dbReference type="InterPro" id="IPR001510">
    <property type="entry name" value="Znf_PARP"/>
</dbReference>
<dbReference type="Pfam" id="PF01068">
    <property type="entry name" value="DNA_ligase_A_M"/>
    <property type="match status" value="1"/>
</dbReference>
<evidence type="ECO:0000256" key="3">
    <source>
        <dbReference type="ARBA" id="ARBA00007572"/>
    </source>
</evidence>
<dbReference type="SMART" id="SM01336">
    <property type="entry name" value="zf-PARP"/>
    <property type="match status" value="1"/>
</dbReference>
<dbReference type="EC" id="6.5.1.1" evidence="18"/>
<protein>
    <recommendedName>
        <fullName evidence="18">DNA ligase</fullName>
        <ecNumber evidence="18">6.5.1.1</ecNumber>
    </recommendedName>
</protein>
<dbReference type="GO" id="GO:0006310">
    <property type="term" value="P:DNA recombination"/>
    <property type="evidence" value="ECO:0007669"/>
    <property type="project" value="UniProtKB-KW"/>
</dbReference>
<dbReference type="PROSITE" id="PS50172">
    <property type="entry name" value="BRCT"/>
    <property type="match status" value="1"/>
</dbReference>
<evidence type="ECO:0000256" key="15">
    <source>
        <dbReference type="ARBA" id="ARBA00023242"/>
    </source>
</evidence>
<keyword evidence="7" id="KW-0479">Metal-binding</keyword>
<feature type="region of interest" description="Disordered" evidence="20">
    <location>
        <begin position="95"/>
        <end position="149"/>
    </location>
</feature>
<dbReference type="SUPFAM" id="SSF57716">
    <property type="entry name" value="Glucocorticoid receptor-like (DNA-binding domain)"/>
    <property type="match status" value="1"/>
</dbReference>
<dbReference type="InterPro" id="IPR036957">
    <property type="entry name" value="Znf_PARP_sf"/>
</dbReference>
<comment type="cofactor">
    <cofactor evidence="1">
        <name>Mg(2+)</name>
        <dbReference type="ChEBI" id="CHEBI:18420"/>
    </cofactor>
</comment>
<dbReference type="PROSITE" id="PS00333">
    <property type="entry name" value="DNA_LIGASE_A2"/>
    <property type="match status" value="1"/>
</dbReference>
<dbReference type="OrthoDB" id="206088at2759"/>
<dbReference type="InterPro" id="IPR031916">
    <property type="entry name" value="LIG3_BRCT"/>
</dbReference>
<dbReference type="SUPFAM" id="SSF50249">
    <property type="entry name" value="Nucleic acid-binding proteins"/>
    <property type="match status" value="1"/>
</dbReference>